<reference evidence="10 11" key="1">
    <citation type="submission" date="2019-03" db="EMBL/GenBank/DDBJ databases">
        <title>Genomic Encyclopedia of Archaeal and Bacterial Type Strains, Phase II (KMG-II): from individual species to whole genera.</title>
        <authorList>
            <person name="Goeker M."/>
        </authorList>
    </citation>
    <scope>NUCLEOTIDE SEQUENCE [LARGE SCALE GENOMIC DNA]</scope>
    <source>
        <strain evidence="10 11">ATCC 25309</strain>
    </source>
</reference>
<evidence type="ECO:0000256" key="4">
    <source>
        <dbReference type="ARBA" id="ARBA00022801"/>
    </source>
</evidence>
<dbReference type="GO" id="GO:0016829">
    <property type="term" value="F:lyase activity"/>
    <property type="evidence" value="ECO:0007669"/>
    <property type="project" value="UniProtKB-KW"/>
</dbReference>
<evidence type="ECO:0000256" key="7">
    <source>
        <dbReference type="ARBA" id="ARBA00023239"/>
    </source>
</evidence>
<dbReference type="InterPro" id="IPR036590">
    <property type="entry name" value="SRAP-like"/>
</dbReference>
<keyword evidence="2 8" id="KW-0645">Protease</keyword>
<comment type="caution">
    <text evidence="10">The sequence shown here is derived from an EMBL/GenBank/DDBJ whole genome shotgun (WGS) entry which is preliminary data.</text>
</comment>
<dbReference type="AlphaFoldDB" id="A0A4R7RUM9"/>
<dbReference type="GO" id="GO:0106300">
    <property type="term" value="P:protein-DNA covalent cross-linking repair"/>
    <property type="evidence" value="ECO:0007669"/>
    <property type="project" value="InterPro"/>
</dbReference>
<keyword evidence="6" id="KW-0238">DNA-binding</keyword>
<dbReference type="GO" id="GO:0003697">
    <property type="term" value="F:single-stranded DNA binding"/>
    <property type="evidence" value="ECO:0007669"/>
    <property type="project" value="InterPro"/>
</dbReference>
<evidence type="ECO:0000256" key="2">
    <source>
        <dbReference type="ARBA" id="ARBA00022670"/>
    </source>
</evidence>
<evidence type="ECO:0000256" key="9">
    <source>
        <dbReference type="SAM" id="MobiDB-lite"/>
    </source>
</evidence>
<keyword evidence="5" id="KW-0190">Covalent protein-DNA linkage</keyword>
<dbReference type="OrthoDB" id="9782620at2"/>
<dbReference type="RefSeq" id="WP_133796134.1">
    <property type="nucleotide sequence ID" value="NZ_SOCA01000005.1"/>
</dbReference>
<organism evidence="10 11">
    <name type="scientific">Prosthecobacter fusiformis</name>
    <dbReference type="NCBI Taxonomy" id="48464"/>
    <lineage>
        <taxon>Bacteria</taxon>
        <taxon>Pseudomonadati</taxon>
        <taxon>Verrucomicrobiota</taxon>
        <taxon>Verrucomicrobiia</taxon>
        <taxon>Verrucomicrobiales</taxon>
        <taxon>Verrucomicrobiaceae</taxon>
        <taxon>Prosthecobacter</taxon>
    </lineage>
</organism>
<accession>A0A4R7RUM9</accession>
<comment type="similarity">
    <text evidence="1 8">Belongs to the SOS response-associated peptidase family.</text>
</comment>
<keyword evidence="11" id="KW-1185">Reference proteome</keyword>
<dbReference type="Pfam" id="PF02586">
    <property type="entry name" value="SRAP"/>
    <property type="match status" value="1"/>
</dbReference>
<dbReference type="PANTHER" id="PTHR13604">
    <property type="entry name" value="DC12-RELATED"/>
    <property type="match status" value="1"/>
</dbReference>
<dbReference type="GO" id="GO:0008233">
    <property type="term" value="F:peptidase activity"/>
    <property type="evidence" value="ECO:0007669"/>
    <property type="project" value="UniProtKB-KW"/>
</dbReference>
<dbReference type="EMBL" id="SOCA01000005">
    <property type="protein sequence ID" value="TDU69452.1"/>
    <property type="molecule type" value="Genomic_DNA"/>
</dbReference>
<feature type="region of interest" description="Disordered" evidence="9">
    <location>
        <begin position="223"/>
        <end position="261"/>
    </location>
</feature>
<keyword evidence="4 8" id="KW-0378">Hydrolase</keyword>
<dbReference type="EC" id="3.4.-.-" evidence="8"/>
<evidence type="ECO:0000256" key="6">
    <source>
        <dbReference type="ARBA" id="ARBA00023125"/>
    </source>
</evidence>
<dbReference type="PANTHER" id="PTHR13604:SF0">
    <property type="entry name" value="ABASIC SITE PROCESSING PROTEIN HMCES"/>
    <property type="match status" value="1"/>
</dbReference>
<evidence type="ECO:0000256" key="5">
    <source>
        <dbReference type="ARBA" id="ARBA00023124"/>
    </source>
</evidence>
<evidence type="ECO:0000256" key="8">
    <source>
        <dbReference type="RuleBase" id="RU364100"/>
    </source>
</evidence>
<keyword evidence="3" id="KW-0227">DNA damage</keyword>
<protein>
    <recommendedName>
        <fullName evidence="8">Abasic site processing protein</fullName>
        <ecNumber evidence="8">3.4.-.-</ecNumber>
    </recommendedName>
</protein>
<proteinExistence type="inferred from homology"/>
<keyword evidence="7" id="KW-0456">Lyase</keyword>
<evidence type="ECO:0000256" key="3">
    <source>
        <dbReference type="ARBA" id="ARBA00022763"/>
    </source>
</evidence>
<dbReference type="Proteomes" id="UP000295662">
    <property type="component" value="Unassembled WGS sequence"/>
</dbReference>
<name>A0A4R7RUM9_9BACT</name>
<dbReference type="SUPFAM" id="SSF143081">
    <property type="entry name" value="BB1717-like"/>
    <property type="match status" value="1"/>
</dbReference>
<dbReference type="GO" id="GO:0006508">
    <property type="term" value="P:proteolysis"/>
    <property type="evidence" value="ECO:0007669"/>
    <property type="project" value="UniProtKB-KW"/>
</dbReference>
<evidence type="ECO:0000313" key="10">
    <source>
        <dbReference type="EMBL" id="TDU69452.1"/>
    </source>
</evidence>
<dbReference type="InterPro" id="IPR003738">
    <property type="entry name" value="SRAP"/>
</dbReference>
<sequence length="261" mass="30010">MCGRLNQYARIPSFRVAGLALEIKRHLAKAREDKRSRIYILNNICPTDYADVVIQEEDGLAVERMRFGLIPNWARGSKAEVSKKFTRTFNARSDSIFELGSYRQAIRKRRCIVPARGWHEWPDRTTPYYIHRSDDQPLWLAGIWDVWESNAADDQEEPVITSMSVVTTPPGTYMSKFHDRSPLVLEGDAISNWLKPNLQESDLRTLLEPYECPHLEAYRVSTSANSAKNKTEEVLHPISPPVPWGDAPPEEPPENEYLKLF</sequence>
<gene>
    <name evidence="10" type="ORF">EI77_03107</name>
</gene>
<evidence type="ECO:0000256" key="1">
    <source>
        <dbReference type="ARBA" id="ARBA00008136"/>
    </source>
</evidence>
<evidence type="ECO:0000313" key="11">
    <source>
        <dbReference type="Proteomes" id="UP000295662"/>
    </source>
</evidence>
<dbReference type="Gene3D" id="3.90.1680.10">
    <property type="entry name" value="SOS response associated peptidase-like"/>
    <property type="match status" value="1"/>
</dbReference>